<dbReference type="RefSeq" id="WP_095747209.1">
    <property type="nucleotide sequence ID" value="NZ_CP023284.1"/>
</dbReference>
<feature type="domain" description="ImpA N-terminal" evidence="1">
    <location>
        <begin position="15"/>
        <end position="137"/>
    </location>
</feature>
<sequence length="386" mass="42327">MTTAATNRLDLAALLAPISEAKPCGEDMLFSREFDAIQEARKHDDPSLEQGEWVIELKEANWPFVIAECDKLLRASTKDLRLGVWLTDALASQRGFEGLADGYRLLSGLCRQYWDELHPQPEGGDIEMRIGTVTWLISRSVELLQRAPIVSDGHIGHSALVWETALALDQAIRRTPAQADELQRNKVTLEQFDRLRRATPAKFLQKTHRDVQACEQALAEFEAVFDERTASNGPSFRAAKDAAAAIRQAVERFAREAGVPIDNGAAPQATAAAPAASAPAAPTRIEPVFDAAMPHSSPTYHAAAHVPAALPPGIHSRAQAIAQLKEVAAYFEQTEPSSPAAYMANKAARWADMPLHAWLRNVIKNEQELAQLVDLLDLPKGDDESR</sequence>
<dbReference type="InterPro" id="IPR017740">
    <property type="entry name" value="TssA-like"/>
</dbReference>
<evidence type="ECO:0000259" key="1">
    <source>
        <dbReference type="Pfam" id="PF06812"/>
    </source>
</evidence>
<dbReference type="EMBL" id="CP023284">
    <property type="protein sequence ID" value="ATA57272.1"/>
    <property type="molecule type" value="Genomic_DNA"/>
</dbReference>
<accession>A0A250DSQ3</accession>
<dbReference type="PANTHER" id="PTHR37951:SF1">
    <property type="entry name" value="TYPE VI SECRETION SYSTEM COMPONENT TSSA1"/>
    <property type="match status" value="1"/>
</dbReference>
<dbReference type="PANTHER" id="PTHR37951">
    <property type="entry name" value="CYTOPLASMIC PROTEIN-RELATED"/>
    <property type="match status" value="1"/>
</dbReference>
<dbReference type="Proteomes" id="UP000217154">
    <property type="component" value="Chromosome"/>
</dbReference>
<dbReference type="NCBIfam" id="TIGR03363">
    <property type="entry name" value="VI_chp_8"/>
    <property type="match status" value="1"/>
</dbReference>
<dbReference type="InterPro" id="IPR010657">
    <property type="entry name" value="ImpA_N"/>
</dbReference>
<evidence type="ECO:0000313" key="3">
    <source>
        <dbReference type="Proteomes" id="UP000217154"/>
    </source>
</evidence>
<reference evidence="2 3" key="1">
    <citation type="submission" date="2017-09" db="EMBL/GenBank/DDBJ databases">
        <title>The diverse metabolic capabilities of V. boronicumulans make it an excellent choice for continued studies on novel biodegradation.</title>
        <authorList>
            <person name="Sun S."/>
        </authorList>
    </citation>
    <scope>NUCLEOTIDE SEQUENCE [LARGE SCALE GENOMIC DNA]</scope>
    <source>
        <strain evidence="2 3">J1</strain>
    </source>
</reference>
<protein>
    <submittedName>
        <fullName evidence="2">Type VI secretion system protein TssA</fullName>
    </submittedName>
</protein>
<proteinExistence type="predicted"/>
<dbReference type="AlphaFoldDB" id="A0A250DSQ3"/>
<gene>
    <name evidence="2" type="ORF">CKY39_31640</name>
</gene>
<name>A0A250DSQ3_9BURK</name>
<evidence type="ECO:0000313" key="2">
    <source>
        <dbReference type="EMBL" id="ATA57272.1"/>
    </source>
</evidence>
<organism evidence="2 3">
    <name type="scientific">Variovorax boronicumulans</name>
    <dbReference type="NCBI Taxonomy" id="436515"/>
    <lineage>
        <taxon>Bacteria</taxon>
        <taxon>Pseudomonadati</taxon>
        <taxon>Pseudomonadota</taxon>
        <taxon>Betaproteobacteria</taxon>
        <taxon>Burkholderiales</taxon>
        <taxon>Comamonadaceae</taxon>
        <taxon>Variovorax</taxon>
    </lineage>
</organism>
<dbReference type="KEGG" id="vbo:CKY39_31640"/>
<dbReference type="Pfam" id="PF06812">
    <property type="entry name" value="ImpA_N"/>
    <property type="match status" value="1"/>
</dbReference>